<evidence type="ECO:0000313" key="2">
    <source>
        <dbReference type="Proteomes" id="UP001200741"/>
    </source>
</evidence>
<accession>A0ABS8Y007</accession>
<comment type="caution">
    <text evidence="1">The sequence shown here is derived from an EMBL/GenBank/DDBJ whole genome shotgun (WGS) entry which is preliminary data.</text>
</comment>
<dbReference type="EMBL" id="JAJTWU010000019">
    <property type="protein sequence ID" value="MCE4558169.1"/>
    <property type="molecule type" value="Genomic_DNA"/>
</dbReference>
<gene>
    <name evidence="1" type="ORF">LXT13_27680</name>
</gene>
<proteinExistence type="predicted"/>
<protein>
    <submittedName>
        <fullName evidence="1">Uncharacterized protein</fullName>
    </submittedName>
</protein>
<name>A0ABS8Y007_9BURK</name>
<dbReference type="Proteomes" id="UP001200741">
    <property type="component" value="Unassembled WGS sequence"/>
</dbReference>
<sequence>MHWKDGHLYDGQTVARMKIEGGWQSNQSEYLIHVMARFDSANDNNPTWWYEPKIQHRSYPIDLLPNFGLKQPTPIPLKTPLESFDHIYWAVRNPAHELPDIVRCDLQLPKDAPLFPEVLIAAAAVNVDIGNTCRGSLQADNGMPLFAIVDVPGGALKDIDRIYAAVAKRLSNLAIEQ</sequence>
<keyword evidence="2" id="KW-1185">Reference proteome</keyword>
<evidence type="ECO:0000313" key="1">
    <source>
        <dbReference type="EMBL" id="MCE4558169.1"/>
    </source>
</evidence>
<reference evidence="1 2" key="1">
    <citation type="submission" date="2021-12" db="EMBL/GenBank/DDBJ databases">
        <title>Genome seq of P8.</title>
        <authorList>
            <person name="Seo T."/>
        </authorList>
    </citation>
    <scope>NUCLEOTIDE SEQUENCE [LARGE SCALE GENOMIC DNA]</scope>
    <source>
        <strain evidence="1 2">P8</strain>
    </source>
</reference>
<organism evidence="1 2">
    <name type="scientific">Pelomonas cellulosilytica</name>
    <dbReference type="NCBI Taxonomy" id="2906762"/>
    <lineage>
        <taxon>Bacteria</taxon>
        <taxon>Pseudomonadati</taxon>
        <taxon>Pseudomonadota</taxon>
        <taxon>Betaproteobacteria</taxon>
        <taxon>Burkholderiales</taxon>
        <taxon>Sphaerotilaceae</taxon>
        <taxon>Roseateles</taxon>
    </lineage>
</organism>